<dbReference type="RefSeq" id="WP_285760394.1">
    <property type="nucleotide sequence ID" value="NZ_BSQG01000005.1"/>
</dbReference>
<dbReference type="PANTHER" id="PTHR43603">
    <property type="entry name" value="COBW DOMAIN-CONTAINING PROTEIN DDB_G0274527"/>
    <property type="match status" value="1"/>
</dbReference>
<evidence type="ECO:0000259" key="1">
    <source>
        <dbReference type="SMART" id="SM00833"/>
    </source>
</evidence>
<dbReference type="InterPro" id="IPR051927">
    <property type="entry name" value="Zn_Chap_cDPG_Synth"/>
</dbReference>
<dbReference type="Gene3D" id="3.40.50.300">
    <property type="entry name" value="P-loop containing nucleotide triphosphate hydrolases"/>
    <property type="match status" value="1"/>
</dbReference>
<dbReference type="InterPro" id="IPR003495">
    <property type="entry name" value="CobW/HypB/UreG_nucleotide-bd"/>
</dbReference>
<dbReference type="SUPFAM" id="SSF90002">
    <property type="entry name" value="Hypothetical protein YjiA, C-terminal domain"/>
    <property type="match status" value="1"/>
</dbReference>
<dbReference type="InterPro" id="IPR027417">
    <property type="entry name" value="P-loop_NTPase"/>
</dbReference>
<dbReference type="PANTHER" id="PTHR43603:SF1">
    <property type="entry name" value="ZINC-REGULATED GTPASE METALLOPROTEIN ACTIVATOR 1"/>
    <property type="match status" value="1"/>
</dbReference>
<comment type="caution">
    <text evidence="2">The sequence shown here is derived from an EMBL/GenBank/DDBJ whole genome shotgun (WGS) entry which is preliminary data.</text>
</comment>
<gene>
    <name evidence="2" type="ORF">Nans01_32820</name>
</gene>
<dbReference type="Proteomes" id="UP001165092">
    <property type="component" value="Unassembled WGS sequence"/>
</dbReference>
<sequence length="393" mass="42454">MPQATAARVVVVAGLHRAARSYAVDEFLYGMPDAVAVHHDLTGITEGVVHRVVRDRWGERDRQRVDLVHACVSCTLREDLVPLLLKLAAQGEAALYVVEAWDGVEPRAIVEALTMAEVNRSPIADWLTVEAAVTVVDAELLVADLTSGDDMCDRGLDIALQDDRTVAEVLSRQVEYPTALVLHGGERAPELTEQCTAVLSQLNPAAAIIAPDRGRLAALAGGRFDAVAAAARLDPACVQPLDFCETGQVRTVTWRRSRPLHPGRLHAALDDVVGAGLRSRGRFWLASRPDTLLVWDASGTSLAMETAGPWLAALPDAAWDLVPEQRRIAARLDWHPTAGDRCQCLSFTGIGLDAGRLVELLDSCLLTEAELEEAAREWPAAEDPFAEVLDAVS</sequence>
<protein>
    <submittedName>
        <fullName evidence="2">Cobalamin biosynthesis protein CobW</fullName>
    </submittedName>
</protein>
<dbReference type="Pfam" id="PF02492">
    <property type="entry name" value="cobW"/>
    <property type="match status" value="1"/>
</dbReference>
<dbReference type="EMBL" id="BSQG01000005">
    <property type="protein sequence ID" value="GLU48931.1"/>
    <property type="molecule type" value="Genomic_DNA"/>
</dbReference>
<reference evidence="2" key="1">
    <citation type="submission" date="2023-02" db="EMBL/GenBank/DDBJ databases">
        <title>Nocardiopsis ansamitocini NBRC 112285.</title>
        <authorList>
            <person name="Ichikawa N."/>
            <person name="Sato H."/>
            <person name="Tonouchi N."/>
        </authorList>
    </citation>
    <scope>NUCLEOTIDE SEQUENCE</scope>
    <source>
        <strain evidence="2">NBRC 112285</strain>
    </source>
</reference>
<organism evidence="2 3">
    <name type="scientific">Nocardiopsis ansamitocini</name>
    <dbReference type="NCBI Taxonomy" id="1670832"/>
    <lineage>
        <taxon>Bacteria</taxon>
        <taxon>Bacillati</taxon>
        <taxon>Actinomycetota</taxon>
        <taxon>Actinomycetes</taxon>
        <taxon>Streptosporangiales</taxon>
        <taxon>Nocardiopsidaceae</taxon>
        <taxon>Nocardiopsis</taxon>
    </lineage>
</organism>
<dbReference type="SMART" id="SM00833">
    <property type="entry name" value="CobW_C"/>
    <property type="match status" value="1"/>
</dbReference>
<proteinExistence type="predicted"/>
<feature type="domain" description="CobW C-terminal" evidence="1">
    <location>
        <begin position="249"/>
        <end position="365"/>
    </location>
</feature>
<dbReference type="AlphaFoldDB" id="A0A9W6UHJ2"/>
<keyword evidence="3" id="KW-1185">Reference proteome</keyword>
<dbReference type="Pfam" id="PF07683">
    <property type="entry name" value="CobW_C"/>
    <property type="match status" value="1"/>
</dbReference>
<dbReference type="InterPro" id="IPR011629">
    <property type="entry name" value="CobW-like_C"/>
</dbReference>
<evidence type="ECO:0000313" key="3">
    <source>
        <dbReference type="Proteomes" id="UP001165092"/>
    </source>
</evidence>
<evidence type="ECO:0000313" key="2">
    <source>
        <dbReference type="EMBL" id="GLU48931.1"/>
    </source>
</evidence>
<accession>A0A9W6UHJ2</accession>
<name>A0A9W6UHJ2_9ACTN</name>